<keyword evidence="5" id="KW-0732">Signal</keyword>
<dbReference type="OrthoDB" id="9804209at2"/>
<evidence type="ECO:0000259" key="6">
    <source>
        <dbReference type="Pfam" id="PF01095"/>
    </source>
</evidence>
<keyword evidence="2 5" id="KW-0378">Hydrolase</keyword>
<dbReference type="AlphaFoldDB" id="A0A419VWI0"/>
<dbReference type="InterPro" id="IPR000070">
    <property type="entry name" value="Pectinesterase_cat"/>
</dbReference>
<feature type="signal peptide" evidence="5">
    <location>
        <begin position="1"/>
        <end position="19"/>
    </location>
</feature>
<dbReference type="FunFam" id="2.160.20.10:FF:000052">
    <property type="entry name" value="Pectinesterase"/>
    <property type="match status" value="1"/>
</dbReference>
<dbReference type="UniPathway" id="UPA00545">
    <property type="reaction ID" value="UER00823"/>
</dbReference>
<dbReference type="EMBL" id="RAPN01000004">
    <property type="protein sequence ID" value="RKD86461.1"/>
    <property type="molecule type" value="Genomic_DNA"/>
</dbReference>
<feature type="active site" evidence="4">
    <location>
        <position position="181"/>
    </location>
</feature>
<dbReference type="Proteomes" id="UP000283387">
    <property type="component" value="Unassembled WGS sequence"/>
</dbReference>
<dbReference type="InterPro" id="IPR012334">
    <property type="entry name" value="Pectin_lyas_fold"/>
</dbReference>
<feature type="domain" description="Pectinesterase catalytic" evidence="6">
    <location>
        <begin position="26"/>
        <end position="311"/>
    </location>
</feature>
<accession>A0A419VWI0</accession>
<dbReference type="GO" id="GO:0042545">
    <property type="term" value="P:cell wall modification"/>
    <property type="evidence" value="ECO:0007669"/>
    <property type="project" value="UniProtKB-UniRule"/>
</dbReference>
<dbReference type="GO" id="GO:0045490">
    <property type="term" value="P:pectin catabolic process"/>
    <property type="evidence" value="ECO:0007669"/>
    <property type="project" value="UniProtKB-UniRule"/>
</dbReference>
<reference evidence="7 8" key="1">
    <citation type="submission" date="2018-09" db="EMBL/GenBank/DDBJ databases">
        <title>Genomic Encyclopedia of Archaeal and Bacterial Type Strains, Phase II (KMG-II): from individual species to whole genera.</title>
        <authorList>
            <person name="Goeker M."/>
        </authorList>
    </citation>
    <scope>NUCLEOTIDE SEQUENCE [LARGE SCALE GENOMIC DNA]</scope>
    <source>
        <strain evidence="7 8">DSM 27148</strain>
    </source>
</reference>
<keyword evidence="3 5" id="KW-0063">Aspartyl esterase</keyword>
<evidence type="ECO:0000256" key="1">
    <source>
        <dbReference type="ARBA" id="ARBA00008891"/>
    </source>
</evidence>
<protein>
    <recommendedName>
        <fullName evidence="5">Pectinesterase</fullName>
        <ecNumber evidence="5">3.1.1.11</ecNumber>
    </recommendedName>
</protein>
<evidence type="ECO:0000256" key="3">
    <source>
        <dbReference type="ARBA" id="ARBA00023085"/>
    </source>
</evidence>
<dbReference type="GO" id="GO:0030599">
    <property type="term" value="F:pectinesterase activity"/>
    <property type="evidence" value="ECO:0007669"/>
    <property type="project" value="UniProtKB-UniRule"/>
</dbReference>
<comment type="pathway">
    <text evidence="5">Glycan metabolism; pectin degradation; 2-dehydro-3-deoxy-D-gluconate from pectin: step 1/5.</text>
</comment>
<feature type="chain" id="PRO_5018815337" description="Pectinesterase" evidence="5">
    <location>
        <begin position="20"/>
        <end position="328"/>
    </location>
</feature>
<evidence type="ECO:0000256" key="4">
    <source>
        <dbReference type="PROSITE-ProRule" id="PRU10040"/>
    </source>
</evidence>
<organism evidence="7 8">
    <name type="scientific">Mangrovibacterium diazotrophicum</name>
    <dbReference type="NCBI Taxonomy" id="1261403"/>
    <lineage>
        <taxon>Bacteria</taxon>
        <taxon>Pseudomonadati</taxon>
        <taxon>Bacteroidota</taxon>
        <taxon>Bacteroidia</taxon>
        <taxon>Marinilabiliales</taxon>
        <taxon>Prolixibacteraceae</taxon>
        <taxon>Mangrovibacterium</taxon>
    </lineage>
</organism>
<evidence type="ECO:0000256" key="5">
    <source>
        <dbReference type="RuleBase" id="RU000589"/>
    </source>
</evidence>
<gene>
    <name evidence="7" type="ORF">BC643_4154</name>
</gene>
<dbReference type="PROSITE" id="PS00503">
    <property type="entry name" value="PECTINESTERASE_2"/>
    <property type="match status" value="1"/>
</dbReference>
<proteinExistence type="inferred from homology"/>
<evidence type="ECO:0000313" key="8">
    <source>
        <dbReference type="Proteomes" id="UP000283387"/>
    </source>
</evidence>
<evidence type="ECO:0000313" key="7">
    <source>
        <dbReference type="EMBL" id="RKD86461.1"/>
    </source>
</evidence>
<dbReference type="PANTHER" id="PTHR31321:SF57">
    <property type="entry name" value="PECTINESTERASE 53-RELATED"/>
    <property type="match status" value="1"/>
</dbReference>
<dbReference type="InterPro" id="IPR033131">
    <property type="entry name" value="Pectinesterase_Asp_AS"/>
</dbReference>
<sequence>MKRLQILLLALLAGFMVEAKDVKADFIVDQSGTGDFKTVQEAIDAVPDFRKNETVVLIKNGIYKEKLVLPTSKRQVTFIGENKMKTIITYDDYAQKMNVFGEEKGTTGSSGFFIFADDFKAENITFENSSGPVGQAVAVRISGDKIIFNNCRFLGNQDTLYPQGDRSRQYYKNCYIEGTVDFIFGWSIAVFDNCEIFCKTSGYVTAASTQETNKYGFVFRNCNITGDAEDSTFFLGRPWRPYSNVVYLNCNLGAQIKAEGWNNWGKESNEETAFYAEYRSTGPGANAEARAAWSHQLTDEEADQYTLKNIFGSESVSPAFADDWIPEL</sequence>
<dbReference type="PANTHER" id="PTHR31321">
    <property type="entry name" value="ACYL-COA THIOESTER HYDROLASE YBHC-RELATED"/>
    <property type="match status" value="1"/>
</dbReference>
<dbReference type="GO" id="GO:0009279">
    <property type="term" value="C:cell outer membrane"/>
    <property type="evidence" value="ECO:0007669"/>
    <property type="project" value="TreeGrafter"/>
</dbReference>
<dbReference type="InterPro" id="IPR011050">
    <property type="entry name" value="Pectin_lyase_fold/virulence"/>
</dbReference>
<evidence type="ECO:0000256" key="2">
    <source>
        <dbReference type="ARBA" id="ARBA00022801"/>
    </source>
</evidence>
<comment type="caution">
    <text evidence="7">The sequence shown here is derived from an EMBL/GenBank/DDBJ whole genome shotgun (WGS) entry which is preliminary data.</text>
</comment>
<dbReference type="RefSeq" id="WP_120275158.1">
    <property type="nucleotide sequence ID" value="NZ_RAPN01000004.1"/>
</dbReference>
<dbReference type="EC" id="3.1.1.11" evidence="5"/>
<comment type="catalytic activity">
    <reaction evidence="5">
        <text>[(1-&gt;4)-alpha-D-galacturonosyl methyl ester](n) + n H2O = [(1-&gt;4)-alpha-D-galacturonosyl](n) + n methanol + n H(+)</text>
        <dbReference type="Rhea" id="RHEA:22380"/>
        <dbReference type="Rhea" id="RHEA-COMP:14570"/>
        <dbReference type="Rhea" id="RHEA-COMP:14573"/>
        <dbReference type="ChEBI" id="CHEBI:15377"/>
        <dbReference type="ChEBI" id="CHEBI:15378"/>
        <dbReference type="ChEBI" id="CHEBI:17790"/>
        <dbReference type="ChEBI" id="CHEBI:140522"/>
        <dbReference type="ChEBI" id="CHEBI:140523"/>
        <dbReference type="EC" id="3.1.1.11"/>
    </reaction>
</comment>
<dbReference type="Gene3D" id="2.160.20.10">
    <property type="entry name" value="Single-stranded right-handed beta-helix, Pectin lyase-like"/>
    <property type="match status" value="1"/>
</dbReference>
<dbReference type="SUPFAM" id="SSF51126">
    <property type="entry name" value="Pectin lyase-like"/>
    <property type="match status" value="1"/>
</dbReference>
<name>A0A419VWI0_9BACT</name>
<dbReference type="Pfam" id="PF01095">
    <property type="entry name" value="Pectinesterase"/>
    <property type="match status" value="1"/>
</dbReference>
<keyword evidence="8" id="KW-1185">Reference proteome</keyword>
<comment type="similarity">
    <text evidence="1">Belongs to the pectinesterase family.</text>
</comment>